<evidence type="ECO:0000313" key="7">
    <source>
        <dbReference type="EMBL" id="CAK8678592.1"/>
    </source>
</evidence>
<feature type="transmembrane region" description="Helical" evidence="5">
    <location>
        <begin position="413"/>
        <end position="432"/>
    </location>
</feature>
<evidence type="ECO:0000256" key="2">
    <source>
        <dbReference type="ARBA" id="ARBA00022692"/>
    </source>
</evidence>
<feature type="transmembrane region" description="Helical" evidence="5">
    <location>
        <begin position="374"/>
        <end position="392"/>
    </location>
</feature>
<feature type="transmembrane region" description="Helical" evidence="5">
    <location>
        <begin position="350"/>
        <end position="368"/>
    </location>
</feature>
<evidence type="ECO:0000259" key="6">
    <source>
        <dbReference type="PROSITE" id="PS50850"/>
    </source>
</evidence>
<comment type="caution">
    <text evidence="7">The sequence shown here is derived from an EMBL/GenBank/DDBJ whole genome shotgun (WGS) entry which is preliminary data.</text>
</comment>
<sequence>MSITMVVFTCLEFALSNRKQIRFPVGYISPLGILNSEFFDTKSTRNHLSTVAGNKSSCKVNKMPAHLKSKRILEEESPGCYIKARYVLAMMTALGTLNAYSLRNGINIAIVNMTVSRSPNNLTTTGGCTRQINVTRTDDKLKDADFEWSITEQTLVMGSFYYGYCVTNIPGAWMAKRYGIRIVLGLSSLICALLTLLVPLVAQSSLALLVALRITLGAFQGVTFPTAWVAWGYWAPPLERSRLVTTTLSGLSMGYFVVYPVVGGIVSSFGWEASFYITGAIGIVYAVVWLSIIHDTPAEHPRISRQEKDYIEQSIHGDKIPTKKEAIPWLEMAKSVPVWATIASHLADSYLTLTLGIMAPTYIARVYGLDIKSVGFLAALPFLIRLILNLVGSSIADMILTKRLARIVTVRKLASVLPLTISSISLVILAYLNCNIWPAVALISVSGGILGLTTSGHACSFVDISPSFGGITYSISNTLASVIGFIAPQVAGAFLSDNLVSSWKKVFWLAAAIGAFGAVIFLFFASDRIQSWAKGEKTKEGETQEIKVLI</sequence>
<dbReference type="InterPro" id="IPR036259">
    <property type="entry name" value="MFS_trans_sf"/>
</dbReference>
<keyword evidence="8" id="KW-1185">Reference proteome</keyword>
<name>A0ABP0FJK5_CLALP</name>
<reference evidence="7 8" key="1">
    <citation type="submission" date="2024-02" db="EMBL/GenBank/DDBJ databases">
        <authorList>
            <person name="Daric V."/>
            <person name="Darras S."/>
        </authorList>
    </citation>
    <scope>NUCLEOTIDE SEQUENCE [LARGE SCALE GENOMIC DNA]</scope>
</reference>
<feature type="transmembrane region" description="Helical" evidence="5">
    <location>
        <begin position="182"/>
        <end position="202"/>
    </location>
</feature>
<dbReference type="EMBL" id="CAWYQH010000057">
    <property type="protein sequence ID" value="CAK8678592.1"/>
    <property type="molecule type" value="Genomic_DNA"/>
</dbReference>
<dbReference type="Proteomes" id="UP001642483">
    <property type="component" value="Unassembled WGS sequence"/>
</dbReference>
<keyword evidence="4 5" id="KW-0472">Membrane</keyword>
<feature type="transmembrane region" description="Helical" evidence="5">
    <location>
        <begin position="506"/>
        <end position="525"/>
    </location>
</feature>
<keyword evidence="2 5" id="KW-0812">Transmembrane</keyword>
<feature type="transmembrane region" description="Helical" evidence="5">
    <location>
        <begin position="274"/>
        <end position="293"/>
    </location>
</feature>
<proteinExistence type="predicted"/>
<keyword evidence="3 5" id="KW-1133">Transmembrane helix</keyword>
<protein>
    <recommendedName>
        <fullName evidence="6">Major facilitator superfamily (MFS) profile domain-containing protein</fullName>
    </recommendedName>
</protein>
<feature type="domain" description="Major facilitator superfamily (MFS) profile" evidence="6">
    <location>
        <begin position="93"/>
        <end position="529"/>
    </location>
</feature>
<dbReference type="Pfam" id="PF07690">
    <property type="entry name" value="MFS_1"/>
    <property type="match status" value="1"/>
</dbReference>
<evidence type="ECO:0000256" key="4">
    <source>
        <dbReference type="ARBA" id="ARBA00023136"/>
    </source>
</evidence>
<gene>
    <name evidence="7" type="ORF">CVLEPA_LOCUS8508</name>
</gene>
<evidence type="ECO:0000313" key="8">
    <source>
        <dbReference type="Proteomes" id="UP001642483"/>
    </source>
</evidence>
<comment type="subcellular location">
    <subcellularLocation>
        <location evidence="1">Membrane</location>
        <topology evidence="1">Multi-pass membrane protein</topology>
    </subcellularLocation>
</comment>
<dbReference type="InterPro" id="IPR020846">
    <property type="entry name" value="MFS_dom"/>
</dbReference>
<dbReference type="PANTHER" id="PTHR11662">
    <property type="entry name" value="SOLUTE CARRIER FAMILY 17"/>
    <property type="match status" value="1"/>
</dbReference>
<feature type="transmembrane region" description="Helical" evidence="5">
    <location>
        <begin position="208"/>
        <end position="231"/>
    </location>
</feature>
<dbReference type="PROSITE" id="PS50850">
    <property type="entry name" value="MFS"/>
    <property type="match status" value="1"/>
</dbReference>
<feature type="transmembrane region" description="Helical" evidence="5">
    <location>
        <begin position="243"/>
        <end position="262"/>
    </location>
</feature>
<dbReference type="InterPro" id="IPR050382">
    <property type="entry name" value="MFS_Na/Anion_cotransporter"/>
</dbReference>
<evidence type="ECO:0000256" key="1">
    <source>
        <dbReference type="ARBA" id="ARBA00004141"/>
    </source>
</evidence>
<dbReference type="Gene3D" id="1.20.1250.20">
    <property type="entry name" value="MFS general substrate transporter like domains"/>
    <property type="match status" value="2"/>
</dbReference>
<feature type="transmembrane region" description="Helical" evidence="5">
    <location>
        <begin position="471"/>
        <end position="494"/>
    </location>
</feature>
<dbReference type="InterPro" id="IPR011701">
    <property type="entry name" value="MFS"/>
</dbReference>
<dbReference type="SUPFAM" id="SSF103473">
    <property type="entry name" value="MFS general substrate transporter"/>
    <property type="match status" value="1"/>
</dbReference>
<accession>A0ABP0FJK5</accession>
<evidence type="ECO:0000256" key="5">
    <source>
        <dbReference type="SAM" id="Phobius"/>
    </source>
</evidence>
<feature type="transmembrane region" description="Helical" evidence="5">
    <location>
        <begin position="438"/>
        <end position="459"/>
    </location>
</feature>
<dbReference type="PANTHER" id="PTHR11662:SF399">
    <property type="entry name" value="FI19708P1-RELATED"/>
    <property type="match status" value="1"/>
</dbReference>
<organism evidence="7 8">
    <name type="scientific">Clavelina lepadiformis</name>
    <name type="common">Light-bulb sea squirt</name>
    <name type="synonym">Ascidia lepadiformis</name>
    <dbReference type="NCBI Taxonomy" id="159417"/>
    <lineage>
        <taxon>Eukaryota</taxon>
        <taxon>Metazoa</taxon>
        <taxon>Chordata</taxon>
        <taxon>Tunicata</taxon>
        <taxon>Ascidiacea</taxon>
        <taxon>Aplousobranchia</taxon>
        <taxon>Clavelinidae</taxon>
        <taxon>Clavelina</taxon>
    </lineage>
</organism>
<evidence type="ECO:0000256" key="3">
    <source>
        <dbReference type="ARBA" id="ARBA00022989"/>
    </source>
</evidence>